<name>A0A8C2PNC8_CAPHI</name>
<comment type="function">
    <text evidence="16">Sodium-independent anion exchanger mediating bicarbonate, chloride, sulfate and oxalate transport. Exhibits sodium-independent sulfate anion transporter activity that may cooperate with SLC26A2 to mediate DIDS-sensitive sulfate uptake into high endothelial venules endothelial cells (HEVEC). In the kidney, mediates chloride-bicarbonate exchange, facilitating V-ATPase-mediated acid secretion. May function as a chloride channel, playing an important role in moderating chloride homeostasis and neuronal activity in the cerebellum.</text>
</comment>
<dbReference type="CDD" id="cd07042">
    <property type="entry name" value="STAS_SulP_like_sulfate_transporter"/>
    <property type="match status" value="1"/>
</dbReference>
<feature type="compositionally biased region" description="Polar residues" evidence="19">
    <location>
        <begin position="34"/>
        <end position="43"/>
    </location>
</feature>
<evidence type="ECO:0000256" key="1">
    <source>
        <dbReference type="ARBA" id="ARBA00004155"/>
    </source>
</evidence>
<evidence type="ECO:0000256" key="16">
    <source>
        <dbReference type="ARBA" id="ARBA00054369"/>
    </source>
</evidence>
<feature type="transmembrane region" description="Helical" evidence="20">
    <location>
        <begin position="260"/>
        <end position="281"/>
    </location>
</feature>
<evidence type="ECO:0000259" key="21">
    <source>
        <dbReference type="PROSITE" id="PS50801"/>
    </source>
</evidence>
<dbReference type="PANTHER" id="PTHR11814">
    <property type="entry name" value="SULFATE TRANSPORTER"/>
    <property type="match status" value="1"/>
</dbReference>
<organism evidence="22">
    <name type="scientific">Capra hircus</name>
    <name type="common">Goat</name>
    <dbReference type="NCBI Taxonomy" id="9925"/>
    <lineage>
        <taxon>Eukaryota</taxon>
        <taxon>Metazoa</taxon>
        <taxon>Chordata</taxon>
        <taxon>Craniata</taxon>
        <taxon>Vertebrata</taxon>
        <taxon>Euteleostomi</taxon>
        <taxon>Mammalia</taxon>
        <taxon>Eutheria</taxon>
        <taxon>Laurasiatheria</taxon>
        <taxon>Artiodactyla</taxon>
        <taxon>Ruminantia</taxon>
        <taxon>Pecora</taxon>
        <taxon>Bovidae</taxon>
        <taxon>Caprinae</taxon>
        <taxon>Capra</taxon>
    </lineage>
</organism>
<feature type="transmembrane region" description="Helical" evidence="20">
    <location>
        <begin position="376"/>
        <end position="399"/>
    </location>
</feature>
<dbReference type="Pfam" id="PF00916">
    <property type="entry name" value="Sulfate_transp"/>
    <property type="match status" value="1"/>
</dbReference>
<comment type="catalytic activity">
    <reaction evidence="14">
        <text>sulfate(in) + H(+)(in) = sulfate(out) + H(+)(out)</text>
        <dbReference type="Rhea" id="RHEA:28574"/>
        <dbReference type="ChEBI" id="CHEBI:15378"/>
        <dbReference type="ChEBI" id="CHEBI:16189"/>
    </reaction>
</comment>
<feature type="domain" description="STAS" evidence="21">
    <location>
        <begin position="617"/>
        <end position="701"/>
    </location>
</feature>
<dbReference type="GO" id="GO:0015297">
    <property type="term" value="F:antiporter activity"/>
    <property type="evidence" value="ECO:0007669"/>
    <property type="project" value="UniProtKB-KW"/>
</dbReference>
<dbReference type="InterPro" id="IPR018045">
    <property type="entry name" value="S04_transporter_CS"/>
</dbReference>
<keyword evidence="11 20" id="KW-0472">Membrane</keyword>
<feature type="transmembrane region" description="Helical" evidence="20">
    <location>
        <begin position="577"/>
        <end position="602"/>
    </location>
</feature>
<accession>A0A8C2PNC8</accession>
<protein>
    <recommendedName>
        <fullName evidence="17">Sodium-independent sulfate anion transporter</fullName>
    </recommendedName>
    <alternativeName>
        <fullName evidence="18">Solute carrier family 26 member 11</fullName>
    </alternativeName>
</protein>
<dbReference type="GO" id="GO:0005765">
    <property type="term" value="C:lysosomal membrane"/>
    <property type="evidence" value="ECO:0007669"/>
    <property type="project" value="UniProtKB-SubCell"/>
</dbReference>
<reference evidence="22" key="2">
    <citation type="submission" date="2025-08" db="UniProtKB">
        <authorList>
            <consortium name="Ensembl"/>
        </authorList>
    </citation>
    <scope>IDENTIFICATION</scope>
</reference>
<dbReference type="GO" id="GO:0016323">
    <property type="term" value="C:basolateral plasma membrane"/>
    <property type="evidence" value="ECO:0007669"/>
    <property type="project" value="UniProtKB-SubCell"/>
</dbReference>
<evidence type="ECO:0000256" key="17">
    <source>
        <dbReference type="ARBA" id="ARBA00073161"/>
    </source>
</evidence>
<evidence type="ECO:0000256" key="14">
    <source>
        <dbReference type="ARBA" id="ARBA00050316"/>
    </source>
</evidence>
<feature type="transmembrane region" description="Helical" evidence="20">
    <location>
        <begin position="336"/>
        <end position="355"/>
    </location>
</feature>
<sequence length="743" mass="80110">MRRGLNGNGGCKALGISTGRFWESQPAAMEGSTRGASGSTLTEDQQHVPGARPMHTTETHGDQQHPADLPRASHGGGSRPRGHVSTRAAPPRPRSRVHQARPGPAPAPAPPPSLVSADPLRRRRETRSCRDNGRSGAVASDMSPPMSPMKPPKGFAPMSCCWSTETMQKWLPFLGWLPDYTWYALKMDFIAGISVGLTVIPQALAYAEVAGLPPQYGLYSAFMGCFVYFFLGTSRDVTLGPTAIMSLLVSFYTFHEPAYAVLLAFLSGCIQLGMGFLRLGLLLDFISCPVIKGFTSAAAIIIGFGQIKNLLGLQHIPRQFFLQVYYTFHNIGETRVGDAVLGLVCMVLLLVLKLMRDHVPPVHPEMPTGVRLSHGLVWTATTARNALVVSFAALVAYSFQVTGYQPFVLTGKTPEGLPDAHIPPFSVTTANGTVSFTEMVQGMGAGLVVVPLMGLLESIAVAKSFASQNNYRINSNQELLAIGLTNILGSLFSSYPVTGSFGRTAVNAQSGVCTPAGGLMTGALVLLSLDYLTSLFYYIPKSALAAVIIMAVVPLFDTKIVRTLWRVKRLDLLPLCVTFLLCFWEVQYGILAGALVSVLILLHSVARPKIQVSEGPMLVLQPASGLHFPAIETLREALLSRALETSPPRSVALDCTHICSIDYTVVLGLGELLEDFHKRGATLALIGLQVPVLRVLLSADLKGVLYFCTLEEAEKYLKQEPGTQPYNGSEDSVPEHKIALLKA</sequence>
<dbReference type="Ensembl" id="ENSCHIT00010027902.1">
    <property type="protein sequence ID" value="ENSCHIP00010019869.1"/>
    <property type="gene ID" value="ENSCHIG00010014580.1"/>
</dbReference>
<evidence type="ECO:0000256" key="10">
    <source>
        <dbReference type="ARBA" id="ARBA00023065"/>
    </source>
</evidence>
<feature type="transmembrane region" description="Helical" evidence="20">
    <location>
        <begin position="535"/>
        <end position="556"/>
    </location>
</feature>
<evidence type="ECO:0000256" key="20">
    <source>
        <dbReference type="SAM" id="Phobius"/>
    </source>
</evidence>
<evidence type="ECO:0000256" key="11">
    <source>
        <dbReference type="ARBA" id="ARBA00023136"/>
    </source>
</evidence>
<evidence type="ECO:0000256" key="5">
    <source>
        <dbReference type="ARBA" id="ARBA00022448"/>
    </source>
</evidence>
<dbReference type="PROSITE" id="PS50801">
    <property type="entry name" value="STAS"/>
    <property type="match status" value="1"/>
</dbReference>
<evidence type="ECO:0000256" key="15">
    <source>
        <dbReference type="ARBA" id="ARBA00052349"/>
    </source>
</evidence>
<evidence type="ECO:0000256" key="8">
    <source>
        <dbReference type="ARBA" id="ARBA00022692"/>
    </source>
</evidence>
<dbReference type="Gene3D" id="3.30.750.24">
    <property type="entry name" value="STAS domain"/>
    <property type="match status" value="1"/>
</dbReference>
<evidence type="ECO:0000256" key="4">
    <source>
        <dbReference type="ARBA" id="ARBA00008692"/>
    </source>
</evidence>
<evidence type="ECO:0000256" key="12">
    <source>
        <dbReference type="ARBA" id="ARBA00023228"/>
    </source>
</evidence>
<dbReference type="GO" id="GO:0016324">
    <property type="term" value="C:apical plasma membrane"/>
    <property type="evidence" value="ECO:0007669"/>
    <property type="project" value="UniProtKB-SubCell"/>
</dbReference>
<dbReference type="GO" id="GO:0008271">
    <property type="term" value="F:secondary active sulfate transmembrane transporter activity"/>
    <property type="evidence" value="ECO:0007669"/>
    <property type="project" value="InterPro"/>
</dbReference>
<keyword evidence="5" id="KW-0813">Transport</keyword>
<evidence type="ECO:0000313" key="22">
    <source>
        <dbReference type="Ensembl" id="ENSCHIP00010019869.1"/>
    </source>
</evidence>
<keyword evidence="10" id="KW-0406">Ion transport</keyword>
<keyword evidence="6" id="KW-1003">Cell membrane</keyword>
<dbReference type="FunFam" id="3.30.750.24:FF:000013">
    <property type="entry name" value="Solute carrier family 26 member 11"/>
    <property type="match status" value="1"/>
</dbReference>
<keyword evidence="7" id="KW-0039">Anion exchange</keyword>
<dbReference type="PROSITE" id="PS01130">
    <property type="entry name" value="SLC26A"/>
    <property type="match status" value="1"/>
</dbReference>
<dbReference type="AlphaFoldDB" id="A0A8C2PNC8"/>
<evidence type="ECO:0000256" key="18">
    <source>
        <dbReference type="ARBA" id="ARBA00083171"/>
    </source>
</evidence>
<evidence type="ECO:0000256" key="2">
    <source>
        <dbReference type="ARBA" id="ARBA00004424"/>
    </source>
</evidence>
<feature type="region of interest" description="Disordered" evidence="19">
    <location>
        <begin position="25"/>
        <end position="148"/>
    </location>
</feature>
<evidence type="ECO:0000256" key="7">
    <source>
        <dbReference type="ARBA" id="ARBA00022681"/>
    </source>
</evidence>
<evidence type="ECO:0000256" key="3">
    <source>
        <dbReference type="ARBA" id="ARBA00004554"/>
    </source>
</evidence>
<dbReference type="InterPro" id="IPR036513">
    <property type="entry name" value="STAS_dom_sf"/>
</dbReference>
<keyword evidence="8 20" id="KW-0812">Transmembrane</keyword>
<dbReference type="GO" id="GO:0008509">
    <property type="term" value="F:monoatomic anion transmembrane transporter activity"/>
    <property type="evidence" value="ECO:0007669"/>
    <property type="project" value="UniProtKB-ARBA"/>
</dbReference>
<comment type="similarity">
    <text evidence="4">Belongs to the SLC26A/SulP transporter (TC 2.A.53) family.</text>
</comment>
<reference evidence="22" key="1">
    <citation type="submission" date="2019-03" db="EMBL/GenBank/DDBJ databases">
        <title>Genome sequencing and reference-guided assembly of Black Bengal Goat (Capra hircus).</title>
        <authorList>
            <person name="Siddiki A.Z."/>
            <person name="Baten A."/>
            <person name="Billah M."/>
            <person name="Alam M.A.U."/>
            <person name="Shawrob K.S.M."/>
            <person name="Saha S."/>
            <person name="Chowdhury M."/>
            <person name="Rahman A.H."/>
            <person name="Stear M."/>
            <person name="Miah G."/>
            <person name="Das G.B."/>
            <person name="Hossain M.M."/>
            <person name="Kumkum M."/>
            <person name="Islam M.S."/>
            <person name="Mollah A.M."/>
            <person name="Ahsan A."/>
            <person name="Tusar F."/>
            <person name="Khan M.K.I."/>
        </authorList>
    </citation>
    <scope>NUCLEOTIDE SEQUENCE [LARGE SCALE GENOMIC DNA]</scope>
</reference>
<keyword evidence="12" id="KW-0458">Lysosome</keyword>
<dbReference type="Pfam" id="PF01740">
    <property type="entry name" value="STAS"/>
    <property type="match status" value="1"/>
</dbReference>
<dbReference type="InterPro" id="IPR001902">
    <property type="entry name" value="SLC26A/SulP_fam"/>
</dbReference>
<feature type="compositionally biased region" description="Pro residues" evidence="19">
    <location>
        <begin position="103"/>
        <end position="113"/>
    </location>
</feature>
<dbReference type="InterPro" id="IPR002645">
    <property type="entry name" value="STAS_dom"/>
</dbReference>
<feature type="compositionally biased region" description="Basic and acidic residues" evidence="19">
    <location>
        <begin position="55"/>
        <end position="65"/>
    </location>
</feature>
<dbReference type="SUPFAM" id="SSF52091">
    <property type="entry name" value="SpoIIaa-like"/>
    <property type="match status" value="1"/>
</dbReference>
<evidence type="ECO:0000256" key="13">
    <source>
        <dbReference type="ARBA" id="ARBA00049347"/>
    </source>
</evidence>
<feature type="transmembrane region" description="Helical" evidence="20">
    <location>
        <begin position="189"/>
        <end position="207"/>
    </location>
</feature>
<feature type="transmembrane region" description="Helical" evidence="20">
    <location>
        <begin position="293"/>
        <end position="316"/>
    </location>
</feature>
<feature type="transmembrane region" description="Helical" evidence="20">
    <location>
        <begin position="238"/>
        <end position="254"/>
    </location>
</feature>
<feature type="transmembrane region" description="Helical" evidence="20">
    <location>
        <begin position="443"/>
        <end position="466"/>
    </location>
</feature>
<comment type="catalytic activity">
    <reaction evidence="15">
        <text>oxalate(in) + chloride(out) = oxalate(out) + chloride(in)</text>
        <dbReference type="Rhea" id="RHEA:72263"/>
        <dbReference type="ChEBI" id="CHEBI:17996"/>
        <dbReference type="ChEBI" id="CHEBI:30623"/>
    </reaction>
</comment>
<dbReference type="InterPro" id="IPR011547">
    <property type="entry name" value="SLC26A/SulP_dom"/>
</dbReference>
<evidence type="ECO:0000256" key="9">
    <source>
        <dbReference type="ARBA" id="ARBA00022989"/>
    </source>
</evidence>
<comment type="catalytic activity">
    <reaction evidence="13">
        <text>hydrogencarbonate(in) + chloride(out) = hydrogencarbonate(out) + chloride(in)</text>
        <dbReference type="Rhea" id="RHEA:72363"/>
        <dbReference type="ChEBI" id="CHEBI:17544"/>
        <dbReference type="ChEBI" id="CHEBI:17996"/>
    </reaction>
</comment>
<evidence type="ECO:0000256" key="19">
    <source>
        <dbReference type="SAM" id="MobiDB-lite"/>
    </source>
</evidence>
<keyword evidence="9 20" id="KW-1133">Transmembrane helix</keyword>
<evidence type="ECO:0000256" key="6">
    <source>
        <dbReference type="ARBA" id="ARBA00022475"/>
    </source>
</evidence>
<comment type="subcellular location">
    <subcellularLocation>
        <location evidence="2">Apical cell membrane</location>
        <topology evidence="2">Multi-pass membrane protein</topology>
    </subcellularLocation>
    <subcellularLocation>
        <location evidence="3">Basolateral cell membrane</location>
        <topology evidence="3">Multi-pass membrane protein</topology>
    </subcellularLocation>
    <subcellularLocation>
        <location evidence="1">Lysosome membrane</location>
        <topology evidence="1">Multi-pass membrane protein</topology>
    </subcellularLocation>
</comment>
<feature type="transmembrane region" description="Helical" evidence="20">
    <location>
        <begin position="478"/>
        <end position="497"/>
    </location>
</feature>
<feature type="transmembrane region" description="Helical" evidence="20">
    <location>
        <begin position="213"/>
        <end position="231"/>
    </location>
</feature>
<proteinExistence type="inferred from homology"/>